<feature type="transmembrane region" description="Helical" evidence="1">
    <location>
        <begin position="46"/>
        <end position="67"/>
    </location>
</feature>
<gene>
    <name evidence="2" type="ORF">H312_00100</name>
</gene>
<dbReference type="OrthoDB" id="2199329at2759"/>
<keyword evidence="1" id="KW-0812">Transmembrane</keyword>
<keyword evidence="1" id="KW-1133">Transmembrane helix</keyword>
<organism evidence="2 3">
    <name type="scientific">Anncaliia algerae PRA339</name>
    <dbReference type="NCBI Taxonomy" id="1288291"/>
    <lineage>
        <taxon>Eukaryota</taxon>
        <taxon>Fungi</taxon>
        <taxon>Fungi incertae sedis</taxon>
        <taxon>Microsporidia</taxon>
        <taxon>Tubulinosematoidea</taxon>
        <taxon>Tubulinosematidae</taxon>
        <taxon>Anncaliia</taxon>
    </lineage>
</organism>
<sequence>MISSSRVYTFFFFFYFLKILGFVIYIKFIASFNEKIGIRISPFGVYLTWLSFVNAFITFLLLTNVFVSQKVNMYIPYIILEGNAVIVSIALLPFVGKGYHFIAFVCPLFIEYFLILYAFDKDIKTAKYVEAQKFGLNVLAQRALKVSLKLIR</sequence>
<dbReference type="EMBL" id="KK365130">
    <property type="protein sequence ID" value="KCZ82442.1"/>
    <property type="molecule type" value="Genomic_DNA"/>
</dbReference>
<dbReference type="AlphaFoldDB" id="A0A059F5Q1"/>
<dbReference type="Proteomes" id="UP000030655">
    <property type="component" value="Unassembled WGS sequence"/>
</dbReference>
<dbReference type="HOGENOM" id="CLU_1651718_0_0_1"/>
<evidence type="ECO:0000313" key="2">
    <source>
        <dbReference type="EMBL" id="KCZ82442.1"/>
    </source>
</evidence>
<feature type="transmembrane region" description="Helical" evidence="1">
    <location>
        <begin position="101"/>
        <end position="119"/>
    </location>
</feature>
<keyword evidence="1" id="KW-0472">Membrane</keyword>
<dbReference type="VEuPathDB" id="MicrosporidiaDB:H312_00100"/>
<keyword evidence="3" id="KW-1185">Reference proteome</keyword>
<feature type="transmembrane region" description="Helical" evidence="1">
    <location>
        <begin position="7"/>
        <end position="26"/>
    </location>
</feature>
<proteinExistence type="predicted"/>
<evidence type="ECO:0000256" key="1">
    <source>
        <dbReference type="SAM" id="Phobius"/>
    </source>
</evidence>
<reference evidence="2 3" key="2">
    <citation type="submission" date="2014-03" db="EMBL/GenBank/DDBJ databases">
        <title>The Genome Sequence of Anncaliia algerae insect isolate PRA339.</title>
        <authorList>
            <consortium name="The Broad Institute Genome Sequencing Platform"/>
            <consortium name="The Broad Institute Genome Sequencing Center for Infectious Disease"/>
            <person name="Cuomo C."/>
            <person name="Becnel J."/>
            <person name="Sanscrainte N."/>
            <person name="Walker B."/>
            <person name="Young S.K."/>
            <person name="Zeng Q."/>
            <person name="Gargeya S."/>
            <person name="Fitzgerald M."/>
            <person name="Haas B."/>
            <person name="Abouelleil A."/>
            <person name="Alvarado L."/>
            <person name="Arachchi H.M."/>
            <person name="Berlin A.M."/>
            <person name="Chapman S.B."/>
            <person name="Dewar J."/>
            <person name="Goldberg J."/>
            <person name="Griggs A."/>
            <person name="Gujja S."/>
            <person name="Hansen M."/>
            <person name="Howarth C."/>
            <person name="Imamovic A."/>
            <person name="Larimer J."/>
            <person name="McCowan C."/>
            <person name="Murphy C."/>
            <person name="Neiman D."/>
            <person name="Pearson M."/>
            <person name="Priest M."/>
            <person name="Roberts A."/>
            <person name="Saif S."/>
            <person name="Shea T."/>
            <person name="Sisk P."/>
            <person name="Sykes S."/>
            <person name="Wortman J."/>
            <person name="Nusbaum C."/>
            <person name="Birren B."/>
        </authorList>
    </citation>
    <scope>NUCLEOTIDE SEQUENCE [LARGE SCALE GENOMIC DNA]</scope>
    <source>
        <strain evidence="2 3">PRA339</strain>
    </source>
</reference>
<feature type="transmembrane region" description="Helical" evidence="1">
    <location>
        <begin position="74"/>
        <end position="95"/>
    </location>
</feature>
<name>A0A059F5Q1_9MICR</name>
<accession>A0A059F5Q1</accession>
<protein>
    <submittedName>
        <fullName evidence="2">Uncharacterized protein</fullName>
    </submittedName>
</protein>
<evidence type="ECO:0000313" key="3">
    <source>
        <dbReference type="Proteomes" id="UP000030655"/>
    </source>
</evidence>
<reference evidence="3" key="1">
    <citation type="submission" date="2013-02" db="EMBL/GenBank/DDBJ databases">
        <authorList>
            <consortium name="The Broad Institute Genome Sequencing Platform"/>
            <person name="Cuomo C."/>
            <person name="Becnel J."/>
            <person name="Sanscrainte N."/>
            <person name="Walker B."/>
            <person name="Young S.K."/>
            <person name="Zeng Q."/>
            <person name="Gargeya S."/>
            <person name="Fitzgerald M."/>
            <person name="Haas B."/>
            <person name="Abouelleil A."/>
            <person name="Alvarado L."/>
            <person name="Arachchi H.M."/>
            <person name="Berlin A.M."/>
            <person name="Chapman S.B."/>
            <person name="Dewar J."/>
            <person name="Goldberg J."/>
            <person name="Griggs A."/>
            <person name="Gujja S."/>
            <person name="Hansen M."/>
            <person name="Howarth C."/>
            <person name="Imamovic A."/>
            <person name="Larimer J."/>
            <person name="McCowan C."/>
            <person name="Murphy C."/>
            <person name="Neiman D."/>
            <person name="Pearson M."/>
            <person name="Priest M."/>
            <person name="Roberts A."/>
            <person name="Saif S."/>
            <person name="Shea T."/>
            <person name="Sisk P."/>
            <person name="Sykes S."/>
            <person name="Wortman J."/>
            <person name="Nusbaum C."/>
            <person name="Birren B."/>
        </authorList>
    </citation>
    <scope>NUCLEOTIDE SEQUENCE [LARGE SCALE GENOMIC DNA]</scope>
    <source>
        <strain evidence="3">PRA339</strain>
    </source>
</reference>